<feature type="non-terminal residue" evidence="2">
    <location>
        <position position="1"/>
    </location>
</feature>
<name>Q4TEJ7_TETNG</name>
<sequence length="104" mass="10455">GLLQPGPRDARVGGSPCALRGGGPPPDALQLAAALRGRRPLLPDGAAAPGRGAEDGLLLVHSAPGYACPPPPAAATRPSRPSRANVLSLRPFPPQSRGCACSWP</sequence>
<dbReference type="KEGG" id="tng:GSTEN00002212G001"/>
<comment type="caution">
    <text evidence="2">The sequence shown here is derived from an EMBL/GenBank/DDBJ whole genome shotgun (WGS) entry which is preliminary data.</text>
</comment>
<feature type="region of interest" description="Disordered" evidence="1">
    <location>
        <begin position="70"/>
        <end position="104"/>
    </location>
</feature>
<evidence type="ECO:0000256" key="1">
    <source>
        <dbReference type="SAM" id="MobiDB-lite"/>
    </source>
</evidence>
<reference evidence="2" key="1">
    <citation type="journal article" date="2004" name="Nature">
        <title>Genome duplication in the teleost fish Tetraodon nigroviridis reveals the early vertebrate proto-karyotype.</title>
        <authorList>
            <person name="Jaillon O."/>
            <person name="Aury J.-M."/>
            <person name="Brunet F."/>
            <person name="Petit J.-L."/>
            <person name="Stange-Thomann N."/>
            <person name="Mauceli E."/>
            <person name="Bouneau L."/>
            <person name="Fischer C."/>
            <person name="Ozouf-Costaz C."/>
            <person name="Bernot A."/>
            <person name="Nicaud S."/>
            <person name="Jaffe D."/>
            <person name="Fisher S."/>
            <person name="Lutfalla G."/>
            <person name="Dossat C."/>
            <person name="Segurens B."/>
            <person name="Dasilva C."/>
            <person name="Salanoubat M."/>
            <person name="Levy M."/>
            <person name="Boudet N."/>
            <person name="Castellano S."/>
            <person name="Anthouard V."/>
            <person name="Jubin C."/>
            <person name="Castelli V."/>
            <person name="Katinka M."/>
            <person name="Vacherie B."/>
            <person name="Biemont C."/>
            <person name="Skalli Z."/>
            <person name="Cattolico L."/>
            <person name="Poulain J."/>
            <person name="De Berardinis V."/>
            <person name="Cruaud C."/>
            <person name="Duprat S."/>
            <person name="Brottier P."/>
            <person name="Coutanceau J.-P."/>
            <person name="Gouzy J."/>
            <person name="Parra G."/>
            <person name="Lardier G."/>
            <person name="Chapple C."/>
            <person name="McKernan K.J."/>
            <person name="McEwan P."/>
            <person name="Bosak S."/>
            <person name="Kellis M."/>
            <person name="Volff J.-N."/>
            <person name="Guigo R."/>
            <person name="Zody M.C."/>
            <person name="Mesirov J."/>
            <person name="Lindblad-Toh K."/>
            <person name="Birren B."/>
            <person name="Nusbaum C."/>
            <person name="Kahn D."/>
            <person name="Robinson-Rechavi M."/>
            <person name="Laudet V."/>
            <person name="Schachter V."/>
            <person name="Quetier F."/>
            <person name="Saurin W."/>
            <person name="Scarpelli C."/>
            <person name="Wincker P."/>
            <person name="Lander E.S."/>
            <person name="Weissenbach J."/>
            <person name="Roest Crollius H."/>
        </authorList>
    </citation>
    <scope>NUCLEOTIDE SEQUENCE [LARGE SCALE GENOMIC DNA]</scope>
</reference>
<feature type="region of interest" description="Disordered" evidence="1">
    <location>
        <begin position="1"/>
        <end position="25"/>
    </location>
</feature>
<feature type="compositionally biased region" description="Low complexity" evidence="1">
    <location>
        <begin position="74"/>
        <end position="84"/>
    </location>
</feature>
<evidence type="ECO:0000313" key="2">
    <source>
        <dbReference type="EMBL" id="CAF88685.1"/>
    </source>
</evidence>
<reference evidence="2" key="2">
    <citation type="submission" date="2004-02" db="EMBL/GenBank/DDBJ databases">
        <authorList>
            <consortium name="Genoscope"/>
            <consortium name="Whitehead Institute Centre for Genome Research"/>
        </authorList>
    </citation>
    <scope>NUCLEOTIDE SEQUENCE</scope>
</reference>
<dbReference type="EMBL" id="CAAE01005328">
    <property type="protein sequence ID" value="CAF88685.1"/>
    <property type="molecule type" value="Genomic_DNA"/>
</dbReference>
<proteinExistence type="predicted"/>
<accession>Q4TEJ7</accession>
<gene>
    <name evidence="2" type="ORF">GSTENG00002212001</name>
</gene>
<dbReference type="AlphaFoldDB" id="Q4TEJ7"/>
<protein>
    <submittedName>
        <fullName evidence="2">(spotted green pufferfish) hypothetical protein</fullName>
    </submittedName>
</protein>
<organism evidence="2">
    <name type="scientific">Tetraodon nigroviridis</name>
    <name type="common">Spotted green pufferfish</name>
    <name type="synonym">Chelonodon nigroviridis</name>
    <dbReference type="NCBI Taxonomy" id="99883"/>
    <lineage>
        <taxon>Eukaryota</taxon>
        <taxon>Metazoa</taxon>
        <taxon>Chordata</taxon>
        <taxon>Craniata</taxon>
        <taxon>Vertebrata</taxon>
        <taxon>Euteleostomi</taxon>
        <taxon>Actinopterygii</taxon>
        <taxon>Neopterygii</taxon>
        <taxon>Teleostei</taxon>
        <taxon>Neoteleostei</taxon>
        <taxon>Acanthomorphata</taxon>
        <taxon>Eupercaria</taxon>
        <taxon>Tetraodontiformes</taxon>
        <taxon>Tetradontoidea</taxon>
        <taxon>Tetraodontidae</taxon>
        <taxon>Tetraodon</taxon>
    </lineage>
</organism>